<keyword evidence="3" id="KW-0472">Membrane</keyword>
<name>A0A3M2L0X2_9NOCA</name>
<comment type="caution">
    <text evidence="5">The sequence shown here is derived from an EMBL/GenBank/DDBJ whole genome shotgun (WGS) entry which is preliminary data.</text>
</comment>
<organism evidence="5 6">
    <name type="scientific">Nocardia stercoris</name>
    <dbReference type="NCBI Taxonomy" id="2483361"/>
    <lineage>
        <taxon>Bacteria</taxon>
        <taxon>Bacillati</taxon>
        <taxon>Actinomycetota</taxon>
        <taxon>Actinomycetes</taxon>
        <taxon>Mycobacteriales</taxon>
        <taxon>Nocardiaceae</taxon>
        <taxon>Nocardia</taxon>
    </lineage>
</organism>
<dbReference type="PANTHER" id="PTHR43819">
    <property type="entry name" value="ARCHAEAL-TYPE GLUTAMATE SYNTHASE [NADPH]"/>
    <property type="match status" value="1"/>
</dbReference>
<sequence length="526" mass="57080">MLRFFLLGTLGFLGAIAVLAGAIGGWGWWVLVAVVAALLVLGCYDVVQRRHSVLRNYPIIGHLRFLLEEIRPELQQYFIERNWDGRPFDRDTRSSIYQRAKDIKEEQPFGTERDVDEPGYEYLVHSTRPVPPAATPPRVRIGGRDCTRPYDMALMNVSAMSFGSLSSNAIEALNRGAARGGFAHDTGEGGVSPYHRHGGDLVWEIGSGYFGCRTADGGFDPERFRATAADDQVKMVSLKLSQGAKPGIGGVLPGAKVSAEIAAARGVPVGEKCVSPPAHSVFSTPRELVRFIATMRELAGGKPAGFKLCLGSRVEFLAICKAMLAEDVYPDFVIVDGGEGGTGAAPLEYEDHIGTPLTEGLLTVHNALVGAGLRDRIKVGASGKVATGIDIVKRLVQGADFTNSARSMMMAVGCIQAQLCHTNTCPVGVATQDPKRIRALHVPDKAERVFHYQQHCVEQAMQVMGSMGVTGPAGLRLDMLRRRIDHREVLSYTELFPHLTPGELLRAPAGDWARDWELADADSFHP</sequence>
<evidence type="ECO:0000256" key="2">
    <source>
        <dbReference type="PIRNR" id="PIRNR006429"/>
    </source>
</evidence>
<dbReference type="PIRSF" id="PIRSF006429">
    <property type="entry name" value="GOGAT_lg_2"/>
    <property type="match status" value="1"/>
</dbReference>
<dbReference type="AlphaFoldDB" id="A0A3M2L0X2"/>
<evidence type="ECO:0000256" key="3">
    <source>
        <dbReference type="SAM" id="Phobius"/>
    </source>
</evidence>
<dbReference type="CDD" id="cd02808">
    <property type="entry name" value="GltS_FMN"/>
    <property type="match status" value="1"/>
</dbReference>
<protein>
    <submittedName>
        <fullName evidence="5">FMN-binding glutamate synthase family protein</fullName>
    </submittedName>
</protein>
<comment type="similarity">
    <text evidence="1 2">Belongs to the glutamate synthase family.</text>
</comment>
<keyword evidence="3" id="KW-1133">Transmembrane helix</keyword>
<dbReference type="EMBL" id="RFFH01000010">
    <property type="protein sequence ID" value="RMI30380.1"/>
    <property type="molecule type" value="Genomic_DNA"/>
</dbReference>
<dbReference type="SUPFAM" id="SSF51395">
    <property type="entry name" value="FMN-linked oxidoreductases"/>
    <property type="match status" value="1"/>
</dbReference>
<dbReference type="PANTHER" id="PTHR43819:SF1">
    <property type="entry name" value="ARCHAEAL-TYPE GLUTAMATE SYNTHASE [NADPH]"/>
    <property type="match status" value="1"/>
</dbReference>
<reference evidence="5 6" key="1">
    <citation type="submission" date="2018-10" db="EMBL/GenBank/DDBJ databases">
        <title>Isolation from cow dung.</title>
        <authorList>
            <person name="Ling L."/>
        </authorList>
    </citation>
    <scope>NUCLEOTIDE SEQUENCE [LARGE SCALE GENOMIC DNA]</scope>
    <source>
        <strain evidence="5 6">NEAU-LL90</strain>
    </source>
</reference>
<dbReference type="PIRSF" id="PIRSF500060">
    <property type="entry name" value="UCP500060"/>
    <property type="match status" value="1"/>
</dbReference>
<dbReference type="RefSeq" id="WP_122190048.1">
    <property type="nucleotide sequence ID" value="NZ_RFFH01000010.1"/>
</dbReference>
<evidence type="ECO:0000313" key="6">
    <source>
        <dbReference type="Proteomes" id="UP000279275"/>
    </source>
</evidence>
<dbReference type="OrthoDB" id="9758182at2"/>
<dbReference type="InterPro" id="IPR002932">
    <property type="entry name" value="Glu_synthdom"/>
</dbReference>
<dbReference type="InterPro" id="IPR024188">
    <property type="entry name" value="GltB"/>
</dbReference>
<keyword evidence="3" id="KW-0812">Transmembrane</keyword>
<keyword evidence="6" id="KW-1185">Reference proteome</keyword>
<dbReference type="GO" id="GO:0006537">
    <property type="term" value="P:glutamate biosynthetic process"/>
    <property type="evidence" value="ECO:0007669"/>
    <property type="project" value="InterPro"/>
</dbReference>
<dbReference type="Proteomes" id="UP000279275">
    <property type="component" value="Unassembled WGS sequence"/>
</dbReference>
<feature type="domain" description="Glutamate synthase" evidence="4">
    <location>
        <begin position="155"/>
        <end position="469"/>
    </location>
</feature>
<evidence type="ECO:0000313" key="5">
    <source>
        <dbReference type="EMBL" id="RMI30380.1"/>
    </source>
</evidence>
<dbReference type="GO" id="GO:0015930">
    <property type="term" value="F:glutamate synthase activity"/>
    <property type="evidence" value="ECO:0007669"/>
    <property type="project" value="InterPro"/>
</dbReference>
<proteinExistence type="inferred from homology"/>
<dbReference type="InterPro" id="IPR027283">
    <property type="entry name" value="YerD"/>
</dbReference>
<feature type="transmembrane region" description="Helical" evidence="3">
    <location>
        <begin position="30"/>
        <end position="47"/>
    </location>
</feature>
<dbReference type="Pfam" id="PF01645">
    <property type="entry name" value="Glu_synthase"/>
    <property type="match status" value="1"/>
</dbReference>
<evidence type="ECO:0000256" key="1">
    <source>
        <dbReference type="ARBA" id="ARBA00009716"/>
    </source>
</evidence>
<gene>
    <name evidence="5" type="ORF">EBN03_22330</name>
</gene>
<accession>A0A3M2L0X2</accession>
<evidence type="ECO:0000259" key="4">
    <source>
        <dbReference type="Pfam" id="PF01645"/>
    </source>
</evidence>
<dbReference type="InterPro" id="IPR013785">
    <property type="entry name" value="Aldolase_TIM"/>
</dbReference>
<dbReference type="Gene3D" id="3.20.20.70">
    <property type="entry name" value="Aldolase class I"/>
    <property type="match status" value="1"/>
</dbReference>